<evidence type="ECO:0000313" key="2">
    <source>
        <dbReference type="EMBL" id="KER22976.1"/>
    </source>
</evidence>
<protein>
    <submittedName>
        <fullName evidence="2">Uncharacterized protein</fullName>
    </submittedName>
</protein>
<name>A0A074Z711_OPIVI</name>
<organism evidence="2 3">
    <name type="scientific">Opisthorchis viverrini</name>
    <name type="common">Southeast Asian liver fluke</name>
    <dbReference type="NCBI Taxonomy" id="6198"/>
    <lineage>
        <taxon>Eukaryota</taxon>
        <taxon>Metazoa</taxon>
        <taxon>Spiralia</taxon>
        <taxon>Lophotrochozoa</taxon>
        <taxon>Platyhelminthes</taxon>
        <taxon>Trematoda</taxon>
        <taxon>Digenea</taxon>
        <taxon>Opisthorchiida</taxon>
        <taxon>Opisthorchiata</taxon>
        <taxon>Opisthorchiidae</taxon>
        <taxon>Opisthorchis</taxon>
    </lineage>
</organism>
<sequence>MERPGPGDNGPKDVSLTDCSIYGIIDIVAADEGSSDIALFRCPTAMPPEGSTRAGILPKPRKGKSIGRGPIRTTNLPERCNTVKKGAYQLLSILHDHCQIYYRRVFLAP</sequence>
<proteinExistence type="predicted"/>
<dbReference type="AlphaFoldDB" id="A0A074Z711"/>
<dbReference type="RefSeq" id="XP_009173289.1">
    <property type="nucleotide sequence ID" value="XM_009175025.1"/>
</dbReference>
<accession>A0A074Z711</accession>
<dbReference type="CTD" id="20323235"/>
<keyword evidence="3" id="KW-1185">Reference proteome</keyword>
<dbReference type="Proteomes" id="UP000054324">
    <property type="component" value="Unassembled WGS sequence"/>
</dbReference>
<reference evidence="2 3" key="1">
    <citation type="submission" date="2013-11" db="EMBL/GenBank/DDBJ databases">
        <title>Opisthorchis viverrini - life in the bile duct.</title>
        <authorList>
            <person name="Young N.D."/>
            <person name="Nagarajan N."/>
            <person name="Lin S.J."/>
            <person name="Korhonen P.K."/>
            <person name="Jex A.R."/>
            <person name="Hall R.S."/>
            <person name="Safavi-Hemami H."/>
            <person name="Kaewkong W."/>
            <person name="Bertrand D."/>
            <person name="Gao S."/>
            <person name="Seet Q."/>
            <person name="Wongkham S."/>
            <person name="Teh B.T."/>
            <person name="Wongkham C."/>
            <person name="Intapan P.M."/>
            <person name="Maleewong W."/>
            <person name="Yang X."/>
            <person name="Hu M."/>
            <person name="Wang Z."/>
            <person name="Hofmann A."/>
            <person name="Sternberg P.W."/>
            <person name="Tan P."/>
            <person name="Wang J."/>
            <person name="Gasser R.B."/>
        </authorList>
    </citation>
    <scope>NUCLEOTIDE SEQUENCE [LARGE SCALE GENOMIC DNA]</scope>
</reference>
<evidence type="ECO:0000313" key="3">
    <source>
        <dbReference type="Proteomes" id="UP000054324"/>
    </source>
</evidence>
<dbReference type="KEGG" id="ovi:T265_09056"/>
<evidence type="ECO:0000256" key="1">
    <source>
        <dbReference type="SAM" id="MobiDB-lite"/>
    </source>
</evidence>
<dbReference type="EMBL" id="KL596871">
    <property type="protein sequence ID" value="KER22976.1"/>
    <property type="molecule type" value="Genomic_DNA"/>
</dbReference>
<dbReference type="GeneID" id="20323235"/>
<feature type="region of interest" description="Disordered" evidence="1">
    <location>
        <begin position="49"/>
        <end position="74"/>
    </location>
</feature>
<gene>
    <name evidence="2" type="ORF">T265_09056</name>
</gene>